<gene>
    <name evidence="2" type="ORF">CLV48_11350</name>
</gene>
<dbReference type="OrthoDB" id="396512at2"/>
<keyword evidence="2" id="KW-0808">Transferase</keyword>
<evidence type="ECO:0000259" key="1">
    <source>
        <dbReference type="Pfam" id="PF00535"/>
    </source>
</evidence>
<dbReference type="SUPFAM" id="SSF53448">
    <property type="entry name" value="Nucleotide-diphospho-sugar transferases"/>
    <property type="match status" value="1"/>
</dbReference>
<name>A0A2P8DW56_9BACT</name>
<dbReference type="RefSeq" id="WP_106568637.1">
    <property type="nucleotide sequence ID" value="NZ_PYGF01000013.1"/>
</dbReference>
<dbReference type="Pfam" id="PF00535">
    <property type="entry name" value="Glycos_transf_2"/>
    <property type="match status" value="1"/>
</dbReference>
<reference evidence="2 3" key="1">
    <citation type="submission" date="2018-03" db="EMBL/GenBank/DDBJ databases">
        <title>Genomic Encyclopedia of Archaeal and Bacterial Type Strains, Phase II (KMG-II): from individual species to whole genera.</title>
        <authorList>
            <person name="Goeker M."/>
        </authorList>
    </citation>
    <scope>NUCLEOTIDE SEQUENCE [LARGE SCALE GENOMIC DNA]</scope>
    <source>
        <strain evidence="2 3">DSM 28057</strain>
    </source>
</reference>
<dbReference type="Gene3D" id="3.90.550.10">
    <property type="entry name" value="Spore Coat Polysaccharide Biosynthesis Protein SpsA, Chain A"/>
    <property type="match status" value="1"/>
</dbReference>
<evidence type="ECO:0000313" key="3">
    <source>
        <dbReference type="Proteomes" id="UP000240708"/>
    </source>
</evidence>
<sequence>MNSAPLVSIICTVYNQEDYVNEALDAVLEIEYPNLELIIVDNGSTDYSGRQIKNWLEEHGGKLQVIFISRSPGMPYCKSFNMAFEQAKGDYFIDLSGDDLICKEHVQKSVAHLEKNPFAAVCFSDALLFSKGKQLRTFYKRKVSGELQSAVSEGDIYELLVAKHHCLSVTMVIRSSAFKFEGAYDESLAYEDFDIQVRLARKYPFVFSDHIGIKKRIHSKAMSVDQYKRYKSVMLPSTLKVCQKIKTMNRTQKEDLALLNRVQFELKHALLSANFQVAGEFVELAQELGAEGLGFRLYKKWLKHHWDVSAIYSFLEQLRRN</sequence>
<dbReference type="EMBL" id="PYGF01000013">
    <property type="protein sequence ID" value="PSL01456.1"/>
    <property type="molecule type" value="Genomic_DNA"/>
</dbReference>
<comment type="caution">
    <text evidence="2">The sequence shown here is derived from an EMBL/GenBank/DDBJ whole genome shotgun (WGS) entry which is preliminary data.</text>
</comment>
<dbReference type="InterPro" id="IPR029044">
    <property type="entry name" value="Nucleotide-diphossugar_trans"/>
</dbReference>
<proteinExistence type="predicted"/>
<organism evidence="2 3">
    <name type="scientific">Cecembia rubra</name>
    <dbReference type="NCBI Taxonomy" id="1485585"/>
    <lineage>
        <taxon>Bacteria</taxon>
        <taxon>Pseudomonadati</taxon>
        <taxon>Bacteroidota</taxon>
        <taxon>Cytophagia</taxon>
        <taxon>Cytophagales</taxon>
        <taxon>Cyclobacteriaceae</taxon>
        <taxon>Cecembia</taxon>
    </lineage>
</organism>
<protein>
    <submittedName>
        <fullName evidence="2">Glycosyl transferase family 2</fullName>
    </submittedName>
</protein>
<dbReference type="PANTHER" id="PTHR22916:SF3">
    <property type="entry name" value="UDP-GLCNAC:BETAGAL BETA-1,3-N-ACETYLGLUCOSAMINYLTRANSFERASE-LIKE PROTEIN 1"/>
    <property type="match status" value="1"/>
</dbReference>
<dbReference type="InterPro" id="IPR001173">
    <property type="entry name" value="Glyco_trans_2-like"/>
</dbReference>
<keyword evidence="3" id="KW-1185">Reference proteome</keyword>
<dbReference type="CDD" id="cd00761">
    <property type="entry name" value="Glyco_tranf_GTA_type"/>
    <property type="match status" value="1"/>
</dbReference>
<dbReference type="AlphaFoldDB" id="A0A2P8DW56"/>
<accession>A0A2P8DW56</accession>
<evidence type="ECO:0000313" key="2">
    <source>
        <dbReference type="EMBL" id="PSL01456.1"/>
    </source>
</evidence>
<feature type="domain" description="Glycosyltransferase 2-like" evidence="1">
    <location>
        <begin position="8"/>
        <end position="124"/>
    </location>
</feature>
<dbReference type="PANTHER" id="PTHR22916">
    <property type="entry name" value="GLYCOSYLTRANSFERASE"/>
    <property type="match status" value="1"/>
</dbReference>
<dbReference type="GO" id="GO:0016758">
    <property type="term" value="F:hexosyltransferase activity"/>
    <property type="evidence" value="ECO:0007669"/>
    <property type="project" value="UniProtKB-ARBA"/>
</dbReference>
<dbReference type="Proteomes" id="UP000240708">
    <property type="component" value="Unassembled WGS sequence"/>
</dbReference>